<protein>
    <submittedName>
        <fullName evidence="4">Dihydroxyacetone kinase subunit DhaL</fullName>
    </submittedName>
</protein>
<evidence type="ECO:0000256" key="1">
    <source>
        <dbReference type="ARBA" id="ARBA00022679"/>
    </source>
</evidence>
<evidence type="ECO:0000259" key="3">
    <source>
        <dbReference type="PROSITE" id="PS51480"/>
    </source>
</evidence>
<dbReference type="EMBL" id="JAOQIO010000077">
    <property type="protein sequence ID" value="MCU6794043.1"/>
    <property type="molecule type" value="Genomic_DNA"/>
</dbReference>
<dbReference type="NCBIfam" id="TIGR02365">
    <property type="entry name" value="dha_L_ycgS"/>
    <property type="match status" value="1"/>
</dbReference>
<dbReference type="Pfam" id="PF02734">
    <property type="entry name" value="Dak2"/>
    <property type="match status" value="1"/>
</dbReference>
<reference evidence="4 5" key="1">
    <citation type="submission" date="2022-09" db="EMBL/GenBank/DDBJ databases">
        <authorList>
            <person name="Han X.L."/>
            <person name="Wang Q."/>
            <person name="Lu T."/>
        </authorList>
    </citation>
    <scope>NUCLEOTIDE SEQUENCE [LARGE SCALE GENOMIC DNA]</scope>
    <source>
        <strain evidence="4 5">WQ 127069</strain>
    </source>
</reference>
<dbReference type="Proteomes" id="UP001652445">
    <property type="component" value="Unassembled WGS sequence"/>
</dbReference>
<dbReference type="InterPro" id="IPR012737">
    <property type="entry name" value="DhaK_L_YcgS"/>
</dbReference>
<feature type="domain" description="DhaL" evidence="3">
    <location>
        <begin position="6"/>
        <end position="206"/>
    </location>
</feature>
<dbReference type="PROSITE" id="PS51480">
    <property type="entry name" value="DHAL"/>
    <property type="match status" value="1"/>
</dbReference>
<dbReference type="InterPro" id="IPR004007">
    <property type="entry name" value="DhaL_dom"/>
</dbReference>
<dbReference type="Gene3D" id="1.25.40.340">
    <property type="match status" value="1"/>
</dbReference>
<dbReference type="InterPro" id="IPR050861">
    <property type="entry name" value="Dihydroxyacetone_Kinase"/>
</dbReference>
<keyword evidence="2 4" id="KW-0418">Kinase</keyword>
<keyword evidence="1" id="KW-0808">Transferase</keyword>
<name>A0ABT2UHC3_9BACL</name>
<dbReference type="PANTHER" id="PTHR28629:SF4">
    <property type="entry name" value="TRIOKINASE_FMN CYCLASE"/>
    <property type="match status" value="1"/>
</dbReference>
<evidence type="ECO:0000313" key="4">
    <source>
        <dbReference type="EMBL" id="MCU6794043.1"/>
    </source>
</evidence>
<comment type="caution">
    <text evidence="4">The sequence shown here is derived from an EMBL/GenBank/DDBJ whole genome shotgun (WGS) entry which is preliminary data.</text>
</comment>
<dbReference type="RefSeq" id="WP_262685268.1">
    <property type="nucleotide sequence ID" value="NZ_JAOQIO010000077.1"/>
</dbReference>
<accession>A0ABT2UHC3</accession>
<proteinExistence type="predicted"/>
<organism evidence="4 5">
    <name type="scientific">Paenibacillus baimaensis</name>
    <dbReference type="NCBI Taxonomy" id="2982185"/>
    <lineage>
        <taxon>Bacteria</taxon>
        <taxon>Bacillati</taxon>
        <taxon>Bacillota</taxon>
        <taxon>Bacilli</taxon>
        <taxon>Bacillales</taxon>
        <taxon>Paenibacillaceae</taxon>
        <taxon>Paenibacillus</taxon>
    </lineage>
</organism>
<evidence type="ECO:0000313" key="5">
    <source>
        <dbReference type="Proteomes" id="UP001652445"/>
    </source>
</evidence>
<dbReference type="SUPFAM" id="SSF101473">
    <property type="entry name" value="DhaL-like"/>
    <property type="match status" value="1"/>
</dbReference>
<evidence type="ECO:0000256" key="2">
    <source>
        <dbReference type="ARBA" id="ARBA00022777"/>
    </source>
</evidence>
<keyword evidence="5" id="KW-1185">Reference proteome</keyword>
<sequence length="222" mass="24451">MNISIQQFKNMLLATQVRIEEEKEYLSELDRALGDGDHGVTMSLGWQAIADTVNAFEKEECGLLCKDMAMSFLNAVGSSVGPLYATGFIRGGAVLQGQSVISQADMIAFWTAVVQGIQERGKAERGSKTMLDTWIPAIESLQQAYREDKDLAACFHEAVQAGKFGMELTKNMLSKTGRSNKLGDRALGHQDPGATSAYVILSTFYEQIKELQRINVQKSLFQ</sequence>
<dbReference type="PANTHER" id="PTHR28629">
    <property type="entry name" value="TRIOKINASE/FMN CYCLASE"/>
    <property type="match status" value="1"/>
</dbReference>
<dbReference type="GO" id="GO:0016301">
    <property type="term" value="F:kinase activity"/>
    <property type="evidence" value="ECO:0007669"/>
    <property type="project" value="UniProtKB-KW"/>
</dbReference>
<dbReference type="SMART" id="SM01120">
    <property type="entry name" value="Dak2"/>
    <property type="match status" value="1"/>
</dbReference>
<gene>
    <name evidence="4" type="primary">dhaL</name>
    <name evidence="4" type="ORF">OB236_18230</name>
</gene>
<dbReference type="InterPro" id="IPR036117">
    <property type="entry name" value="DhaL_dom_sf"/>
</dbReference>